<dbReference type="Proteomes" id="UP000487268">
    <property type="component" value="Unassembled WGS sequence"/>
</dbReference>
<keyword evidence="2" id="KW-1185">Reference proteome</keyword>
<accession>A0A7K0BX03</accession>
<dbReference type="AlphaFoldDB" id="A0A7K0BX03"/>
<evidence type="ECO:0000313" key="2">
    <source>
        <dbReference type="Proteomes" id="UP000487268"/>
    </source>
</evidence>
<gene>
    <name evidence="1" type="ORF">ACRB68_37870</name>
</gene>
<dbReference type="EMBL" id="WEGH01000002">
    <property type="protein sequence ID" value="MQY05710.1"/>
    <property type="molecule type" value="Genomic_DNA"/>
</dbReference>
<proteinExistence type="predicted"/>
<protein>
    <submittedName>
        <fullName evidence="1">Uncharacterized protein</fullName>
    </submittedName>
</protein>
<reference evidence="1 2" key="1">
    <citation type="submission" date="2019-10" db="EMBL/GenBank/DDBJ databases">
        <title>Actinomadura rubteroloni sp. nov. and Actinomadura macrotermitis sp. nov., isolated from the gut of fungus growing-termite Macrotermes natalensis.</title>
        <authorList>
            <person name="Benndorf R."/>
            <person name="Martin K."/>
            <person name="Kuefner M."/>
            <person name="De Beer W."/>
            <person name="Kaster A.-K."/>
            <person name="Vollmers J."/>
            <person name="Poulsen M."/>
            <person name="Beemelmanns C."/>
        </authorList>
    </citation>
    <scope>NUCLEOTIDE SEQUENCE [LARGE SCALE GENOMIC DNA]</scope>
    <source>
        <strain evidence="1 2">RB68</strain>
    </source>
</reference>
<evidence type="ECO:0000313" key="1">
    <source>
        <dbReference type="EMBL" id="MQY05710.1"/>
    </source>
</evidence>
<comment type="caution">
    <text evidence="1">The sequence shown here is derived from an EMBL/GenBank/DDBJ whole genome shotgun (WGS) entry which is preliminary data.</text>
</comment>
<sequence length="218" mass="23715">MWPADERRIQPAPSAPACSLPVSVLAAEKDLPGFVKNDEELNTGLPGRPGFGGRPSFTGYVCGHFRGLLNRVALTPANRKDEDRHAAKLNYPHGELPYVPLVGRVVRTQKTALLEFYEGAYQFRSPAEARQFAAGSIGSNRLDDALKEFPYRVPGTEAVAFSGAMDAEARDAEHLYRIVARIGRSVLTISAQGGQELSWSTVRPMAGTLVARLQQSPP</sequence>
<organism evidence="1 2">
    <name type="scientific">Actinomadura macrotermitis</name>
    <dbReference type="NCBI Taxonomy" id="2585200"/>
    <lineage>
        <taxon>Bacteria</taxon>
        <taxon>Bacillati</taxon>
        <taxon>Actinomycetota</taxon>
        <taxon>Actinomycetes</taxon>
        <taxon>Streptosporangiales</taxon>
        <taxon>Thermomonosporaceae</taxon>
        <taxon>Actinomadura</taxon>
    </lineage>
</organism>
<name>A0A7K0BX03_9ACTN</name>